<dbReference type="OrthoDB" id="6782661at2759"/>
<feature type="compositionally biased region" description="Polar residues" evidence="1">
    <location>
        <begin position="1863"/>
        <end position="1873"/>
    </location>
</feature>
<evidence type="ECO:0000313" key="3">
    <source>
        <dbReference type="Proteomes" id="UP000192223"/>
    </source>
</evidence>
<feature type="compositionally biased region" description="Basic and acidic residues" evidence="1">
    <location>
        <begin position="823"/>
        <end position="833"/>
    </location>
</feature>
<feature type="compositionally biased region" description="Polar residues" evidence="1">
    <location>
        <begin position="1213"/>
        <end position="1224"/>
    </location>
</feature>
<dbReference type="InParanoid" id="A0A7F5R419"/>
<feature type="region of interest" description="Disordered" evidence="1">
    <location>
        <begin position="2298"/>
        <end position="2324"/>
    </location>
</feature>
<feature type="compositionally biased region" description="Low complexity" evidence="1">
    <location>
        <begin position="510"/>
        <end position="532"/>
    </location>
</feature>
<feature type="region of interest" description="Disordered" evidence="1">
    <location>
        <begin position="949"/>
        <end position="1316"/>
    </location>
</feature>
<feature type="compositionally biased region" description="Basic and acidic residues" evidence="1">
    <location>
        <begin position="616"/>
        <end position="634"/>
    </location>
</feature>
<feature type="compositionally biased region" description="Basic and acidic residues" evidence="1">
    <location>
        <begin position="841"/>
        <end position="881"/>
    </location>
</feature>
<feature type="compositionally biased region" description="Basic and acidic residues" evidence="1">
    <location>
        <begin position="264"/>
        <end position="277"/>
    </location>
</feature>
<feature type="compositionally biased region" description="Basic and acidic residues" evidence="1">
    <location>
        <begin position="1687"/>
        <end position="1696"/>
    </location>
</feature>
<feature type="compositionally biased region" description="Polar residues" evidence="1">
    <location>
        <begin position="1460"/>
        <end position="1475"/>
    </location>
</feature>
<feature type="compositionally biased region" description="Polar residues" evidence="1">
    <location>
        <begin position="1494"/>
        <end position="1507"/>
    </location>
</feature>
<accession>A0A7F5R419</accession>
<feature type="region of interest" description="Disordered" evidence="1">
    <location>
        <begin position="1962"/>
        <end position="1997"/>
    </location>
</feature>
<evidence type="ECO:0000256" key="1">
    <source>
        <dbReference type="SAM" id="MobiDB-lite"/>
    </source>
</evidence>
<feature type="region of interest" description="Disordered" evidence="1">
    <location>
        <begin position="1375"/>
        <end position="1417"/>
    </location>
</feature>
<dbReference type="FunCoup" id="A0A7F5R419">
    <property type="interactions" value="6"/>
</dbReference>
<feature type="region of interest" description="Disordered" evidence="1">
    <location>
        <begin position="1460"/>
        <end position="1551"/>
    </location>
</feature>
<feature type="compositionally biased region" description="Polar residues" evidence="1">
    <location>
        <begin position="1048"/>
        <end position="1057"/>
    </location>
</feature>
<feature type="region of interest" description="Disordered" evidence="1">
    <location>
        <begin position="670"/>
        <end position="763"/>
    </location>
</feature>
<feature type="compositionally biased region" description="Basic residues" evidence="1">
    <location>
        <begin position="1480"/>
        <end position="1493"/>
    </location>
</feature>
<keyword evidence="2" id="KW-1133">Transmembrane helix</keyword>
<evidence type="ECO:0000313" key="4">
    <source>
        <dbReference type="RefSeq" id="XP_025830074.1"/>
    </source>
</evidence>
<feature type="compositionally biased region" description="Polar residues" evidence="1">
    <location>
        <begin position="2300"/>
        <end position="2309"/>
    </location>
</feature>
<evidence type="ECO:0000256" key="2">
    <source>
        <dbReference type="SAM" id="Phobius"/>
    </source>
</evidence>
<feature type="compositionally biased region" description="Low complexity" evidence="1">
    <location>
        <begin position="1114"/>
        <end position="1125"/>
    </location>
</feature>
<feature type="compositionally biased region" description="Polar residues" evidence="1">
    <location>
        <begin position="2209"/>
        <end position="2219"/>
    </location>
</feature>
<reference evidence="4" key="1">
    <citation type="submission" date="2025-08" db="UniProtKB">
        <authorList>
            <consortium name="RefSeq"/>
        </authorList>
    </citation>
    <scope>IDENTIFICATION</scope>
    <source>
        <tissue evidence="4">Entire body</tissue>
    </source>
</reference>
<feature type="compositionally biased region" description="Basic and acidic residues" evidence="1">
    <location>
        <begin position="2240"/>
        <end position="2253"/>
    </location>
</feature>
<proteinExistence type="predicted"/>
<feature type="compositionally biased region" description="Polar residues" evidence="1">
    <location>
        <begin position="2080"/>
        <end position="2093"/>
    </location>
</feature>
<feature type="transmembrane region" description="Helical" evidence="2">
    <location>
        <begin position="2363"/>
        <end position="2381"/>
    </location>
</feature>
<feature type="compositionally biased region" description="Basic and acidic residues" evidence="1">
    <location>
        <begin position="670"/>
        <end position="713"/>
    </location>
</feature>
<feature type="region of interest" description="Disordered" evidence="1">
    <location>
        <begin position="817"/>
        <end position="881"/>
    </location>
</feature>
<keyword evidence="3" id="KW-1185">Reference proteome</keyword>
<feature type="compositionally biased region" description="Basic and acidic residues" evidence="1">
    <location>
        <begin position="2094"/>
        <end position="2125"/>
    </location>
</feature>
<dbReference type="RefSeq" id="XP_025830074.1">
    <property type="nucleotide sequence ID" value="XM_025974289.1"/>
</dbReference>
<feature type="region of interest" description="Disordered" evidence="1">
    <location>
        <begin position="491"/>
        <end position="645"/>
    </location>
</feature>
<feature type="region of interest" description="Disordered" evidence="1">
    <location>
        <begin position="770"/>
        <end position="789"/>
    </location>
</feature>
<feature type="region of interest" description="Disordered" evidence="1">
    <location>
        <begin position="1608"/>
        <end position="1706"/>
    </location>
</feature>
<feature type="compositionally biased region" description="Basic residues" evidence="1">
    <location>
        <begin position="1526"/>
        <end position="1540"/>
    </location>
</feature>
<feature type="compositionally biased region" description="Basic and acidic residues" evidence="1">
    <location>
        <begin position="980"/>
        <end position="1007"/>
    </location>
</feature>
<feature type="compositionally biased region" description="Basic and acidic residues" evidence="1">
    <location>
        <begin position="578"/>
        <end position="593"/>
    </location>
</feature>
<feature type="compositionally biased region" description="Acidic residues" evidence="1">
    <location>
        <begin position="1963"/>
        <end position="1972"/>
    </location>
</feature>
<organism evidence="3 4">
    <name type="scientific">Agrilus planipennis</name>
    <name type="common">Emerald ash borer</name>
    <name type="synonym">Agrilus marcopoli</name>
    <dbReference type="NCBI Taxonomy" id="224129"/>
    <lineage>
        <taxon>Eukaryota</taxon>
        <taxon>Metazoa</taxon>
        <taxon>Ecdysozoa</taxon>
        <taxon>Arthropoda</taxon>
        <taxon>Hexapoda</taxon>
        <taxon>Insecta</taxon>
        <taxon>Pterygota</taxon>
        <taxon>Neoptera</taxon>
        <taxon>Endopterygota</taxon>
        <taxon>Coleoptera</taxon>
        <taxon>Polyphaga</taxon>
        <taxon>Elateriformia</taxon>
        <taxon>Buprestoidea</taxon>
        <taxon>Buprestidae</taxon>
        <taxon>Agrilinae</taxon>
        <taxon>Agrilus</taxon>
    </lineage>
</organism>
<feature type="compositionally biased region" description="Pro residues" evidence="1">
    <location>
        <begin position="1735"/>
        <end position="1746"/>
    </location>
</feature>
<feature type="region of interest" description="Disordered" evidence="1">
    <location>
        <begin position="27"/>
        <end position="298"/>
    </location>
</feature>
<feature type="region of interest" description="Disordered" evidence="1">
    <location>
        <begin position="2176"/>
        <end position="2264"/>
    </location>
</feature>
<dbReference type="GeneID" id="108736287"/>
<dbReference type="Proteomes" id="UP000192223">
    <property type="component" value="Unplaced"/>
</dbReference>
<feature type="compositionally biased region" description="Polar residues" evidence="1">
    <location>
        <begin position="1099"/>
        <end position="1113"/>
    </location>
</feature>
<protein>
    <submittedName>
        <fullName evidence="4">Titin homolog isoform X1</fullName>
    </submittedName>
</protein>
<gene>
    <name evidence="4" type="primary">LOC108736287</name>
</gene>
<keyword evidence="2" id="KW-0472">Membrane</keyword>
<feature type="compositionally biased region" description="Basic and acidic residues" evidence="1">
    <location>
        <begin position="130"/>
        <end position="145"/>
    </location>
</feature>
<feature type="region of interest" description="Disordered" evidence="1">
    <location>
        <begin position="2080"/>
        <end position="2128"/>
    </location>
</feature>
<feature type="region of interest" description="Disordered" evidence="1">
    <location>
        <begin position="1721"/>
        <end position="1926"/>
    </location>
</feature>
<feature type="compositionally biased region" description="Basic and acidic residues" evidence="1">
    <location>
        <begin position="1915"/>
        <end position="1926"/>
    </location>
</feature>
<feature type="compositionally biased region" description="Basic and acidic residues" evidence="1">
    <location>
        <begin position="320"/>
        <end position="330"/>
    </location>
</feature>
<name>A0A7F5R419_AGRPL</name>
<feature type="compositionally biased region" description="Basic and acidic residues" evidence="1">
    <location>
        <begin position="1129"/>
        <end position="1156"/>
    </location>
</feature>
<feature type="compositionally biased region" description="Acidic residues" evidence="1">
    <location>
        <begin position="241"/>
        <end position="257"/>
    </location>
</feature>
<feature type="compositionally biased region" description="Polar residues" evidence="1">
    <location>
        <begin position="285"/>
        <end position="298"/>
    </location>
</feature>
<feature type="compositionally biased region" description="Polar residues" evidence="1">
    <location>
        <begin position="117"/>
        <end position="128"/>
    </location>
</feature>
<feature type="compositionally biased region" description="Polar residues" evidence="1">
    <location>
        <begin position="1760"/>
        <end position="1776"/>
    </location>
</feature>
<feature type="compositionally biased region" description="Polar residues" evidence="1">
    <location>
        <begin position="1258"/>
        <end position="1267"/>
    </location>
</feature>
<feature type="region of interest" description="Disordered" evidence="1">
    <location>
        <begin position="370"/>
        <end position="395"/>
    </location>
</feature>
<feature type="compositionally biased region" description="Basic and acidic residues" evidence="1">
    <location>
        <begin position="217"/>
        <end position="240"/>
    </location>
</feature>
<feature type="compositionally biased region" description="Polar residues" evidence="1">
    <location>
        <begin position="200"/>
        <end position="216"/>
    </location>
</feature>
<keyword evidence="2" id="KW-0812">Transmembrane</keyword>
<sequence length="2402" mass="272112">MEVDKTLSETIEKDTPRVPIKTYQWEDVRRSRKKGGYPWTHITKPPYDGEEDPEGYTLEAYRRSRSRSTSTIGKARSESASTFGDRSPSPYDRQNEESLNHSRTPSTVKADQHQTNKKNGVTSLSQPNFEHFRERTTTFESRYERSISPPSNERTRSLTRDLTSGSFKRSKSPSRSFSEKKSESPPNQRRSRSPTRKETTNSTIEQSKTNMETNEPNSKDTKNELDLDGKTNESFTKSDENVNEPLDEISLSPEEEATSTPATKDTRSRIEEKADSKRKLKRRLSVQSSYSRISLTKQSILDRIKSTKRSIKPSRLVKRSRSDVTYEKKPINTKGRKSIDTTKHIDKPVYIHIPLKPPPGQTDEFSYLEFEKDPPPVGQLPEKKNGKKEVFGDDRDGSPIVGVILEFDDPDKKDGYTSKEINDIISKMGNGANVQQIDAKDLFPEIAEQSAKIKEIVDSIDDKAKIVATDGKEVLEEVEVNNKAEVLEKLKQVENGSTQSIKATDDKDVQNNSLQPPVPQQQQNEQNHLNVQSNDGVQIQEMSSREGSTSSASNRSPGMLTDKPITSEPDEDNISQYLDKDEPIEVESSRTESAEPEGTTKVNTDIVEKIQPLKGSDLDVPKNRKRARSEEPSTRKRKLSIESSYSRKSLSKLAFLKKFKNFTDKIKIPSLKKSESKEKIKEKPKEEKKEDDKEVAQPKTKDNLKKSKKEEPKYIYIPLKPPEGETDEFSKFADEPPTESNVSNKELKREDTETSVETPTNDVQIIILTPPSDDEILDSNLPETPSETDQKFFDNMQIDNLKHLAKKVVDEVYPNSHELQTVQEEKTGSDENLTKNGVIEETNKKEDDSIKTEQKIEEEPTKTTPEESKVPPKEIDGASKEERVVLQERILVDEEDGLKLSEVAVAMINEELAKESLPQTPSDKVKETPAAVEDVVKIKKKVLFKNKKKTDDGEYEYITIPDSQRSSYAEDKPEESDTCQIKEDVELIKDKHEEGSPNVDGKKWSEIDDHEYEPINPPSDEMAHSGPPKIHITSPQLHTRIHDVQHDSALSSTTSLERQYLGGASGDEDLSTRNADIEEAAVTPQELQTQIEERFFTATPMTAPSKQDTDIANSQTDSSTVQSVSATKNDSKKSGEDKPEDQQGNKFNEAIKHQAEALKAQAGKIKSKFQNMKKPSISKPKFQAPSFKMPKLGDRAKIHMPSFKKNTEKRSSWQEQRQFSTESNVGEPKKHFDFGTFPKLFDRSKKGRKGSLGDFDSAPSNVQTNEAAPQPEFATVPRATRKKEPVGSRWSSKFKDIDFADDEQKENLSEQRPTSVRISLHEEIEDIPGDGSHIRYNQDIDIEEDFEREDKQVHEVSPLSQEYLKRWEHGEFHEGPVPARHRLQITDLDEPQTPPELELPRSNGVHSSGSLSDHRRGVIEEIDSDEFFLREKGISQEDIEVGKYLSTEIREAFRNPVNSLSQIDGLNGESDQSLQEPPPRKKPARKPKRKKTPHVSQENVSFDQESVTEPEEYRTDDIRSYPPPSRPKRRSKSKKSKKNSHIPYQETIAMDEENYNLDENLRDIESDILPDNILSSDVQQNGFHQNTRQVYENEHMQGIEQPEIVVSNPYAKRDFQPETEQPAPPPRKHRSLKSLNISEQDSILDDSIDYKDTPMQEMVVYRGEHEYIIPTPEPPQRSRKTRSRSQSHVDDDRTSRGADSLTSENLVPVVEEICIKDIRDSSGYAIIDKQKPRDPPLPPSRFPTTPPRKRKNKNIEKTKVITQTKFFTVPRKQQSAAPPERPTRNYSTLGSPSKPIRKKSLSSSHVNADNKENIDISQYTEIEDQPVRRLQSGEIVQKMKDRPLPAPPRPPRRQRDGREALQDITNGDSQPSGSEEKEHLFDETEVSTQTEPLPDDVICEPLTQEETDRVILPTEGRKAENRKQESFEETITHGALIVQPLPYSALHQTGPGVERVIPTRLEESDEETSEIPEDFKKLKSPSQPTESSADKRPITPTFDSSAEIELLKTQKLQVADLDVDKLRVNQLQANKIMVSEIEGFSIQVNEINSRSGNLVVSGIELPPHLLQELVDRLQSIVPQQSSQFDEEQSASQRTETESTLKNRQESVPEESKKGEESEQQKKTPINEETIIEESIIASQVAESHGPLKEQFDEAGLQVKSEHVQNLENQQLLLNQQAPGESEDEPPKRPPRKASVTSASITQETEEETQLNSSSQKAPPSSNYSASASSLQSINANEPSSTKEVKESEREEPPPRPPQPEYIASQPPASFFALRSQPYSELLTEAIPMPPRRKRHFRATLVTQSSSEDNISPPRRHRSPEPSIPQLTGQLTRACIISGENLIRRLIASFSDNVLRNKDGKQDAYVMIIILLVLIAGILLLTGDPKIIVHHHHWEYFNPPRDL</sequence>
<feature type="compositionally biased region" description="Polar residues" evidence="1">
    <location>
        <begin position="533"/>
        <end position="556"/>
    </location>
</feature>
<feature type="compositionally biased region" description="Basic and acidic residues" evidence="1">
    <location>
        <begin position="381"/>
        <end position="395"/>
    </location>
</feature>
<feature type="compositionally biased region" description="Low complexity" evidence="1">
    <location>
        <begin position="2220"/>
        <end position="2236"/>
    </location>
</feature>
<dbReference type="KEGG" id="apln:108736287"/>
<feature type="region of interest" description="Disordered" evidence="1">
    <location>
        <begin position="311"/>
        <end position="342"/>
    </location>
</feature>